<sequence>MSKVQKHHKYRCRDLKRQLEELEEYNEVLAVKLYRSQKRLRRMKIERNLLLERLDRTRRFSDSASDSDVPLKDSFPRAQISDNDAPDPQPRTAAAGRSRRRQNPASSVATPQQQTPSHSSSVDPSAAATTTTTRKSTTNKDPNAPKRPANAFVLFCQAERPGVKNASAEMSSGELTRLMSHRWKHMTEDERKPYFEIYDREKLRYEKEMSSYIGGSVILPVSSAASATSTTVPSAGLVDAADQTSTHDDIEPDLETAPTDVNASTAAPSVDGTDLPAQSVPEEPLSVAVNGDQTHSSNGKDPEAHQQNTLSPPQQPQPVANGSPAANDIAANDIAANDVAVNGNGTVAVVATEATEATETAEGSASSSVIQEVPAQLSTLDTGNELPPSDTASATAIDAAPKYPPDNQNQHPSTHQNGVEGQ</sequence>
<comment type="caution">
    <text evidence="1">The sequence shown here is derived from an EMBL/GenBank/DDBJ whole genome shotgun (WGS) entry which is preliminary data.</text>
</comment>
<keyword evidence="2" id="KW-1185">Reference proteome</keyword>
<evidence type="ECO:0000313" key="1">
    <source>
        <dbReference type="EMBL" id="KAJ1951431.1"/>
    </source>
</evidence>
<reference evidence="1" key="1">
    <citation type="submission" date="2022-07" db="EMBL/GenBank/DDBJ databases">
        <title>Phylogenomic reconstructions and comparative analyses of Kickxellomycotina fungi.</title>
        <authorList>
            <person name="Reynolds N.K."/>
            <person name="Stajich J.E."/>
            <person name="Barry K."/>
            <person name="Grigoriev I.V."/>
            <person name="Crous P."/>
            <person name="Smith M.E."/>
        </authorList>
    </citation>
    <scope>NUCLEOTIDE SEQUENCE</scope>
    <source>
        <strain evidence="1">NRRL 5244</strain>
    </source>
</reference>
<name>A0ACC1JHN2_9FUNG</name>
<protein>
    <submittedName>
        <fullName evidence="1">Non-histone protein</fullName>
    </submittedName>
</protein>
<accession>A0ACC1JHN2</accession>
<proteinExistence type="predicted"/>
<dbReference type="EMBL" id="JANBPW010000016">
    <property type="protein sequence ID" value="KAJ1951431.1"/>
    <property type="molecule type" value="Genomic_DNA"/>
</dbReference>
<gene>
    <name evidence="1" type="primary">NHP10</name>
    <name evidence="1" type="ORF">FBU59_000160</name>
</gene>
<evidence type="ECO:0000313" key="2">
    <source>
        <dbReference type="Proteomes" id="UP001150603"/>
    </source>
</evidence>
<organism evidence="1 2">
    <name type="scientific">Linderina macrospora</name>
    <dbReference type="NCBI Taxonomy" id="4868"/>
    <lineage>
        <taxon>Eukaryota</taxon>
        <taxon>Fungi</taxon>
        <taxon>Fungi incertae sedis</taxon>
        <taxon>Zoopagomycota</taxon>
        <taxon>Kickxellomycotina</taxon>
        <taxon>Kickxellomycetes</taxon>
        <taxon>Kickxellales</taxon>
        <taxon>Kickxellaceae</taxon>
        <taxon>Linderina</taxon>
    </lineage>
</organism>
<dbReference type="Proteomes" id="UP001150603">
    <property type="component" value="Unassembled WGS sequence"/>
</dbReference>